<keyword evidence="2" id="KW-1185">Reference proteome</keyword>
<evidence type="ECO:0000313" key="1">
    <source>
        <dbReference type="Ensembl" id="ENSEBUP00000005527.1"/>
    </source>
</evidence>
<sequence length="127" mass="14123">QVVGWHIPANFVPPDKNTSFIKQIRDVHHIRPVYAPKDFLEVLIHLRSSNSEVDKISSSSGCRGLIHVPLRVNSILELREMFAELHLCEGQTGLDDSSQLFPSSEFANTSLLCLICRSAVSLDVGRA</sequence>
<proteinExistence type="predicted"/>
<organism evidence="1 2">
    <name type="scientific">Eptatretus burgeri</name>
    <name type="common">Inshore hagfish</name>
    <dbReference type="NCBI Taxonomy" id="7764"/>
    <lineage>
        <taxon>Eukaryota</taxon>
        <taxon>Metazoa</taxon>
        <taxon>Chordata</taxon>
        <taxon>Craniata</taxon>
        <taxon>Vertebrata</taxon>
        <taxon>Cyclostomata</taxon>
        <taxon>Myxini</taxon>
        <taxon>Myxiniformes</taxon>
        <taxon>Myxinidae</taxon>
        <taxon>Eptatretinae</taxon>
        <taxon>Eptatretus</taxon>
    </lineage>
</organism>
<name>A0A8C4NK73_EPTBU</name>
<protein>
    <submittedName>
        <fullName evidence="1">Uncharacterized protein</fullName>
    </submittedName>
</protein>
<reference evidence="1" key="2">
    <citation type="submission" date="2025-09" db="UniProtKB">
        <authorList>
            <consortium name="Ensembl"/>
        </authorList>
    </citation>
    <scope>IDENTIFICATION</scope>
</reference>
<evidence type="ECO:0000313" key="2">
    <source>
        <dbReference type="Proteomes" id="UP000694388"/>
    </source>
</evidence>
<dbReference type="AlphaFoldDB" id="A0A8C4NK73"/>
<dbReference type="Proteomes" id="UP000694388">
    <property type="component" value="Unplaced"/>
</dbReference>
<dbReference type="InterPro" id="IPR042507">
    <property type="entry name" value="TBC1D19"/>
</dbReference>
<reference evidence="1" key="1">
    <citation type="submission" date="2025-08" db="UniProtKB">
        <authorList>
            <consortium name="Ensembl"/>
        </authorList>
    </citation>
    <scope>IDENTIFICATION</scope>
</reference>
<dbReference type="PANTHER" id="PTHR16110:SF1">
    <property type="entry name" value="TBC1 DOMAIN FAMILY MEMBER 19"/>
    <property type="match status" value="1"/>
</dbReference>
<accession>A0A8C4NK73</accession>
<dbReference type="Ensembl" id="ENSEBUT00000005965.1">
    <property type="protein sequence ID" value="ENSEBUP00000005527.1"/>
    <property type="gene ID" value="ENSEBUG00000003740.1"/>
</dbReference>
<dbReference type="PANTHER" id="PTHR16110">
    <property type="entry name" value="TBC1 DOMAIN FAMILY MEMBER 19"/>
    <property type="match status" value="1"/>
</dbReference>